<feature type="non-terminal residue" evidence="1">
    <location>
        <position position="1"/>
    </location>
</feature>
<evidence type="ECO:0000313" key="2">
    <source>
        <dbReference type="Proteomes" id="UP000591542"/>
    </source>
</evidence>
<organism evidence="1 2">
    <name type="scientific">Candidatus Nitrosomaritimum aestuariumsis</name>
    <dbReference type="NCBI Taxonomy" id="3342354"/>
    <lineage>
        <taxon>Archaea</taxon>
        <taxon>Nitrososphaerota</taxon>
        <taxon>Nitrososphaeria</taxon>
        <taxon>Nitrosopumilales</taxon>
        <taxon>Nitrosopumilaceae</taxon>
        <taxon>Candidatus Nitrosomaritimum</taxon>
    </lineage>
</organism>
<proteinExistence type="predicted"/>
<dbReference type="EMBL" id="JACEMX010000159">
    <property type="protein sequence ID" value="MBA4464138.1"/>
    <property type="molecule type" value="Genomic_DNA"/>
</dbReference>
<accession>A0AC60W9X6</accession>
<reference evidence="1 2" key="1">
    <citation type="journal article" date="2020" name="Appl. Environ. Microbiol.">
        <title>Genomic Characteristics of a Novel Species of Ammonia-Oxidizing Archaea from the Jiulong River Estuary.</title>
        <authorList>
            <person name="Zou D."/>
            <person name="Wan R."/>
            <person name="Han L."/>
            <person name="Xu M.N."/>
            <person name="Liu Y."/>
            <person name="Liu H."/>
            <person name="Kao S.J."/>
            <person name="Li M."/>
        </authorList>
    </citation>
    <scope>NUCLEOTIDE SEQUENCE [LARGE SCALE GENOMIC DNA]</scope>
    <source>
        <strain evidence="1">S2bin1</strain>
    </source>
</reference>
<name>A0AC60W9X6_9ARCH</name>
<dbReference type="Proteomes" id="UP000591542">
    <property type="component" value="Unassembled WGS sequence"/>
</dbReference>
<gene>
    <name evidence="1" type="ORF">H2B01_08195</name>
</gene>
<evidence type="ECO:0000313" key="1">
    <source>
        <dbReference type="EMBL" id="MBA4464138.1"/>
    </source>
</evidence>
<protein>
    <submittedName>
        <fullName evidence="1">Uncharacterized protein</fullName>
    </submittedName>
</protein>
<comment type="caution">
    <text evidence="1">The sequence shown here is derived from an EMBL/GenBank/DDBJ whole genome shotgun (WGS) entry which is preliminary data.</text>
</comment>
<sequence>KPEPVKAKPEPVKAKPEPVKAKPEPIATEISETVKEKNQSLSIDNIPESSIKGDKSQLLLLEVEKLPDKAIKPVVDFNESCLFYPILSKIGEDPENVSFLDDLVSEGVLNKEVFEKLIICPHHPDTYSSSVRLYCPSCNSLNVDKLNLYEHKRCGYITESTEYDFSQKNSTCPSCKRQITDFKKEIRVPAMWHQCLDCKEKFDNAIIKLYCRKHEHDFETGTGQFFTTYSYKLKDYEAPITSDDDKMHEDLVSLLNEFNFATEFKASIKGKSGNSHKIPIYAKNNVNDEAIAIFISRKSENLSQVDINSILIPILDIGPKNILLLTTSNVEEDVKPIAKQYGIEVISDPDLSRIIQHVDEFVSERYSRNGEK</sequence>